<dbReference type="InterPro" id="IPR009056">
    <property type="entry name" value="Cyt_c-like_dom"/>
</dbReference>
<dbReference type="SUPFAM" id="SSF46626">
    <property type="entry name" value="Cytochrome c"/>
    <property type="match status" value="1"/>
</dbReference>
<keyword evidence="5" id="KW-0732">Signal</keyword>
<feature type="chain" id="PRO_5037943556" evidence="5">
    <location>
        <begin position="21"/>
        <end position="154"/>
    </location>
</feature>
<protein>
    <submittedName>
        <fullName evidence="7">Cytochrome c</fullName>
    </submittedName>
</protein>
<dbReference type="AlphaFoldDB" id="A0A934WV93"/>
<feature type="domain" description="Cytochrome c" evidence="6">
    <location>
        <begin position="45"/>
        <end position="134"/>
    </location>
</feature>
<evidence type="ECO:0000256" key="3">
    <source>
        <dbReference type="ARBA" id="ARBA00023004"/>
    </source>
</evidence>
<evidence type="ECO:0000256" key="5">
    <source>
        <dbReference type="SAM" id="SignalP"/>
    </source>
</evidence>
<dbReference type="EMBL" id="JAEQBW010000001">
    <property type="protein sequence ID" value="MBK6263612.1"/>
    <property type="molecule type" value="Genomic_DNA"/>
</dbReference>
<evidence type="ECO:0000256" key="2">
    <source>
        <dbReference type="ARBA" id="ARBA00022723"/>
    </source>
</evidence>
<proteinExistence type="predicted"/>
<keyword evidence="8" id="KW-1185">Reference proteome</keyword>
<accession>A0A934WV93</accession>
<name>A0A934WV93_9BACT</name>
<gene>
    <name evidence="7" type="ORF">JKA74_01090</name>
</gene>
<dbReference type="PROSITE" id="PS51007">
    <property type="entry name" value="CYTC"/>
    <property type="match status" value="1"/>
</dbReference>
<dbReference type="GO" id="GO:0046872">
    <property type="term" value="F:metal ion binding"/>
    <property type="evidence" value="ECO:0007669"/>
    <property type="project" value="UniProtKB-KW"/>
</dbReference>
<sequence length="154" mass="17359">MHQPLVFRLLLIFIVLILNACGTSTEFDNQATEGYSNAEKQKFAKYMIQGKSLYTTYCSNCHQTDGEGLGKLYPPLAQSDYMLADKERTICLIKKGLTGEIEVNGISYEQAMPGLKNLSNLEIAEITTYVYNSWGHETGFVRVEEVEKALRNCE</sequence>
<evidence type="ECO:0000256" key="1">
    <source>
        <dbReference type="ARBA" id="ARBA00022617"/>
    </source>
</evidence>
<keyword evidence="3 4" id="KW-0408">Iron</keyword>
<keyword evidence="2 4" id="KW-0479">Metal-binding</keyword>
<evidence type="ECO:0000256" key="4">
    <source>
        <dbReference type="PROSITE-ProRule" id="PRU00433"/>
    </source>
</evidence>
<evidence type="ECO:0000313" key="8">
    <source>
        <dbReference type="Proteomes" id="UP000611723"/>
    </source>
</evidence>
<feature type="signal peptide" evidence="5">
    <location>
        <begin position="1"/>
        <end position="20"/>
    </location>
</feature>
<comment type="caution">
    <text evidence="7">The sequence shown here is derived from an EMBL/GenBank/DDBJ whole genome shotgun (WGS) entry which is preliminary data.</text>
</comment>
<dbReference type="GO" id="GO:0009055">
    <property type="term" value="F:electron transfer activity"/>
    <property type="evidence" value="ECO:0007669"/>
    <property type="project" value="InterPro"/>
</dbReference>
<dbReference type="GO" id="GO:0020037">
    <property type="term" value="F:heme binding"/>
    <property type="evidence" value="ECO:0007669"/>
    <property type="project" value="InterPro"/>
</dbReference>
<dbReference type="PANTHER" id="PTHR35008:SF8">
    <property type="entry name" value="ALCOHOL DEHYDROGENASE CYTOCHROME C SUBUNIT"/>
    <property type="match status" value="1"/>
</dbReference>
<dbReference type="Pfam" id="PF00034">
    <property type="entry name" value="Cytochrom_C"/>
    <property type="match status" value="1"/>
</dbReference>
<evidence type="ECO:0000259" key="6">
    <source>
        <dbReference type="PROSITE" id="PS51007"/>
    </source>
</evidence>
<organism evidence="7 8">
    <name type="scientific">Marivirga aurantiaca</name>
    <dbReference type="NCBI Taxonomy" id="2802615"/>
    <lineage>
        <taxon>Bacteria</taxon>
        <taxon>Pseudomonadati</taxon>
        <taxon>Bacteroidota</taxon>
        <taxon>Cytophagia</taxon>
        <taxon>Cytophagales</taxon>
        <taxon>Marivirgaceae</taxon>
        <taxon>Marivirga</taxon>
    </lineage>
</organism>
<evidence type="ECO:0000313" key="7">
    <source>
        <dbReference type="EMBL" id="MBK6263612.1"/>
    </source>
</evidence>
<reference evidence="7" key="1">
    <citation type="submission" date="2021-01" db="EMBL/GenBank/DDBJ databases">
        <title>Marivirga aurantiaca sp. nov., isolated from intertidal surface sediments.</title>
        <authorList>
            <person name="Zhang M."/>
        </authorList>
    </citation>
    <scope>NUCLEOTIDE SEQUENCE</scope>
    <source>
        <strain evidence="7">S37H4</strain>
    </source>
</reference>
<dbReference type="InterPro" id="IPR036909">
    <property type="entry name" value="Cyt_c-like_dom_sf"/>
</dbReference>
<dbReference type="Gene3D" id="1.10.760.10">
    <property type="entry name" value="Cytochrome c-like domain"/>
    <property type="match status" value="1"/>
</dbReference>
<dbReference type="Proteomes" id="UP000611723">
    <property type="component" value="Unassembled WGS sequence"/>
</dbReference>
<keyword evidence="1 4" id="KW-0349">Heme</keyword>
<dbReference type="InterPro" id="IPR051459">
    <property type="entry name" value="Cytochrome_c-type_DH"/>
</dbReference>
<dbReference type="PANTHER" id="PTHR35008">
    <property type="entry name" value="BLL4482 PROTEIN-RELATED"/>
    <property type="match status" value="1"/>
</dbReference>